<organism evidence="2 3">
    <name type="scientific">Puccinia graminis f. sp. tritici</name>
    <dbReference type="NCBI Taxonomy" id="56615"/>
    <lineage>
        <taxon>Eukaryota</taxon>
        <taxon>Fungi</taxon>
        <taxon>Dikarya</taxon>
        <taxon>Basidiomycota</taxon>
        <taxon>Pucciniomycotina</taxon>
        <taxon>Pucciniomycetes</taxon>
        <taxon>Pucciniales</taxon>
        <taxon>Pucciniaceae</taxon>
        <taxon>Puccinia</taxon>
    </lineage>
</organism>
<evidence type="ECO:0000313" key="2">
    <source>
        <dbReference type="EMBL" id="KAA1109758.1"/>
    </source>
</evidence>
<feature type="compositionally biased region" description="Basic and acidic residues" evidence="1">
    <location>
        <begin position="70"/>
        <end position="83"/>
    </location>
</feature>
<feature type="region of interest" description="Disordered" evidence="1">
    <location>
        <begin position="64"/>
        <end position="83"/>
    </location>
</feature>
<dbReference type="Proteomes" id="UP000325313">
    <property type="component" value="Unassembled WGS sequence"/>
</dbReference>
<reference evidence="2 3" key="1">
    <citation type="submission" date="2019-05" db="EMBL/GenBank/DDBJ databases">
        <title>Emergence of the Ug99 lineage of the wheat stem rust pathogen through somatic hybridization.</title>
        <authorList>
            <person name="Li F."/>
            <person name="Upadhyaya N.M."/>
            <person name="Sperschneider J."/>
            <person name="Matny O."/>
            <person name="Nguyen-Phuc H."/>
            <person name="Mago R."/>
            <person name="Raley C."/>
            <person name="Miller M.E."/>
            <person name="Silverstein K.A.T."/>
            <person name="Henningsen E."/>
            <person name="Hirsch C.D."/>
            <person name="Visser B."/>
            <person name="Pretorius Z.A."/>
            <person name="Steffenson B.J."/>
            <person name="Schwessinger B."/>
            <person name="Dodds P.N."/>
            <person name="Figueroa M."/>
        </authorList>
    </citation>
    <scope>NUCLEOTIDE SEQUENCE [LARGE SCALE GENOMIC DNA]</scope>
    <source>
        <strain evidence="2 3">Ug99</strain>
    </source>
</reference>
<evidence type="ECO:0000256" key="1">
    <source>
        <dbReference type="SAM" id="MobiDB-lite"/>
    </source>
</evidence>
<accession>A0A5B0Q968</accession>
<protein>
    <submittedName>
        <fullName evidence="2">Uncharacterized protein</fullName>
    </submittedName>
</protein>
<name>A0A5B0Q968_PUCGR</name>
<dbReference type="EMBL" id="VDEP01000304">
    <property type="protein sequence ID" value="KAA1109758.1"/>
    <property type="molecule type" value="Genomic_DNA"/>
</dbReference>
<sequence length="83" mass="8732">MGWAVLGFYSPGFSQNGFWVLGQSSTAPTSLGPWTAPAPSLTISVSYVITEMHRKSDCELVGSGLSEAVPRPDSRAGDRSIGT</sequence>
<comment type="caution">
    <text evidence="2">The sequence shown here is derived from an EMBL/GenBank/DDBJ whole genome shotgun (WGS) entry which is preliminary data.</text>
</comment>
<dbReference type="AlphaFoldDB" id="A0A5B0Q968"/>
<evidence type="ECO:0000313" key="3">
    <source>
        <dbReference type="Proteomes" id="UP000325313"/>
    </source>
</evidence>
<proteinExistence type="predicted"/>
<gene>
    <name evidence="2" type="ORF">PGTUg99_034094</name>
</gene>